<dbReference type="EMBL" id="OBQD01000002">
    <property type="protein sequence ID" value="SOC36229.1"/>
    <property type="molecule type" value="Genomic_DNA"/>
</dbReference>
<reference evidence="2 3" key="1">
    <citation type="submission" date="2017-08" db="EMBL/GenBank/DDBJ databases">
        <authorList>
            <person name="de Groot N.N."/>
        </authorList>
    </citation>
    <scope>NUCLEOTIDE SEQUENCE [LARGE SCALE GENOMIC DNA]</scope>
    <source>
        <strain evidence="2 3">JC85</strain>
    </source>
</reference>
<dbReference type="PANTHER" id="PTHR12110">
    <property type="entry name" value="HYDROXYPYRUVATE ISOMERASE"/>
    <property type="match status" value="1"/>
</dbReference>
<dbReference type="RefSeq" id="WP_097136660.1">
    <property type="nucleotide sequence ID" value="NZ_OBQD01000002.1"/>
</dbReference>
<dbReference type="PANTHER" id="PTHR12110:SF48">
    <property type="entry name" value="BLL3656 PROTEIN"/>
    <property type="match status" value="1"/>
</dbReference>
<dbReference type="Proteomes" id="UP000219167">
    <property type="component" value="Unassembled WGS sequence"/>
</dbReference>
<protein>
    <submittedName>
        <fullName evidence="2">Sugar phosphate isomerase/epimerase</fullName>
    </submittedName>
</protein>
<organism evidence="2 3">
    <name type="scientific">Rhizobium subbaraonis</name>
    <dbReference type="NCBI Taxonomy" id="908946"/>
    <lineage>
        <taxon>Bacteria</taxon>
        <taxon>Pseudomonadati</taxon>
        <taxon>Pseudomonadota</taxon>
        <taxon>Alphaproteobacteria</taxon>
        <taxon>Hyphomicrobiales</taxon>
        <taxon>Rhizobiaceae</taxon>
        <taxon>Rhizobium/Agrobacterium group</taxon>
        <taxon>Rhizobium</taxon>
    </lineage>
</organism>
<dbReference type="AlphaFoldDB" id="A0A285U325"/>
<evidence type="ECO:0000313" key="2">
    <source>
        <dbReference type="EMBL" id="SOC36229.1"/>
    </source>
</evidence>
<keyword evidence="2" id="KW-0413">Isomerase</keyword>
<accession>A0A285U325</accession>
<dbReference type="OrthoDB" id="9072761at2"/>
<gene>
    <name evidence="2" type="ORF">SAMN05892877_102403</name>
</gene>
<sequence>MSRSFALAFLTVPDLGPTEAIRVAAETGYDSVGLRLLPAAASGEGPYPILTDASVLAEARAALDDTGIRVGDVEIVRLKPHTKVDEFTGFLECAAALGAANILVAGDDPEPARLTQTFGAFAQLAARYGLTADLEFMPWTGVRNAAEAKAIVEGAGQPNGGVLADALHWDRTGGKVEDLQSLPANRIHYFQLCDAPAEYDRSDAGLISIARGGRLLPGEGGIDLPAFVRALPADVPVSIEIASADLVHRLSPRDRATQALAAAKATIANTL</sequence>
<evidence type="ECO:0000259" key="1">
    <source>
        <dbReference type="Pfam" id="PF01261"/>
    </source>
</evidence>
<dbReference type="SUPFAM" id="SSF51658">
    <property type="entry name" value="Xylose isomerase-like"/>
    <property type="match status" value="1"/>
</dbReference>
<evidence type="ECO:0000313" key="3">
    <source>
        <dbReference type="Proteomes" id="UP000219167"/>
    </source>
</evidence>
<feature type="domain" description="Xylose isomerase-like TIM barrel" evidence="1">
    <location>
        <begin position="22"/>
        <end position="258"/>
    </location>
</feature>
<dbReference type="InterPro" id="IPR050312">
    <property type="entry name" value="IolE/XylAMocC-like"/>
</dbReference>
<keyword evidence="3" id="KW-1185">Reference proteome</keyword>
<name>A0A285U325_9HYPH</name>
<proteinExistence type="predicted"/>
<dbReference type="InterPro" id="IPR013022">
    <property type="entry name" value="Xyl_isomerase-like_TIM-brl"/>
</dbReference>
<dbReference type="InterPro" id="IPR036237">
    <property type="entry name" value="Xyl_isomerase-like_sf"/>
</dbReference>
<dbReference type="Gene3D" id="3.20.20.150">
    <property type="entry name" value="Divalent-metal-dependent TIM barrel enzymes"/>
    <property type="match status" value="1"/>
</dbReference>
<dbReference type="Pfam" id="PF01261">
    <property type="entry name" value="AP_endonuc_2"/>
    <property type="match status" value="1"/>
</dbReference>
<dbReference type="GO" id="GO:0016853">
    <property type="term" value="F:isomerase activity"/>
    <property type="evidence" value="ECO:0007669"/>
    <property type="project" value="UniProtKB-KW"/>
</dbReference>